<dbReference type="InterPro" id="IPR039461">
    <property type="entry name" value="Peptidase_M49"/>
</dbReference>
<reference evidence="13 14" key="1">
    <citation type="submission" date="2014-04" db="EMBL/GenBank/DDBJ databases">
        <authorList>
            <consortium name="DOE Joint Genome Institute"/>
            <person name="Kuo A."/>
            <person name="Kohler A."/>
            <person name="Costa M.D."/>
            <person name="Nagy L.G."/>
            <person name="Floudas D."/>
            <person name="Copeland A."/>
            <person name="Barry K.W."/>
            <person name="Cichocki N."/>
            <person name="Veneault-Fourrey C."/>
            <person name="LaButti K."/>
            <person name="Lindquist E.A."/>
            <person name="Lipzen A."/>
            <person name="Lundell T."/>
            <person name="Morin E."/>
            <person name="Murat C."/>
            <person name="Sun H."/>
            <person name="Tunlid A."/>
            <person name="Henrissat B."/>
            <person name="Grigoriev I.V."/>
            <person name="Hibbett D.S."/>
            <person name="Martin F."/>
            <person name="Nordberg H.P."/>
            <person name="Cantor M.N."/>
            <person name="Hua S.X."/>
        </authorList>
    </citation>
    <scope>NUCLEOTIDE SEQUENCE [LARGE SCALE GENOMIC DNA]</scope>
    <source>
        <strain evidence="13 14">Marx 270</strain>
    </source>
</reference>
<dbReference type="GO" id="GO:0005737">
    <property type="term" value="C:cytoplasm"/>
    <property type="evidence" value="ECO:0007669"/>
    <property type="project" value="UniProtKB-SubCell"/>
</dbReference>
<dbReference type="GO" id="GO:0008235">
    <property type="term" value="F:metalloexopeptidase activity"/>
    <property type="evidence" value="ECO:0007669"/>
    <property type="project" value="InterPro"/>
</dbReference>
<evidence type="ECO:0000256" key="2">
    <source>
        <dbReference type="ARBA" id="ARBA00004496"/>
    </source>
</evidence>
<keyword evidence="6 11" id="KW-0645">Protease</keyword>
<dbReference type="HOGENOM" id="CLU_011977_1_0_1"/>
<reference evidence="14" key="2">
    <citation type="submission" date="2015-01" db="EMBL/GenBank/DDBJ databases">
        <title>Evolutionary Origins and Diversification of the Mycorrhizal Mutualists.</title>
        <authorList>
            <consortium name="DOE Joint Genome Institute"/>
            <consortium name="Mycorrhizal Genomics Consortium"/>
            <person name="Kohler A."/>
            <person name="Kuo A."/>
            <person name="Nagy L.G."/>
            <person name="Floudas D."/>
            <person name="Copeland A."/>
            <person name="Barry K.W."/>
            <person name="Cichocki N."/>
            <person name="Veneault-Fourrey C."/>
            <person name="LaButti K."/>
            <person name="Lindquist E.A."/>
            <person name="Lipzen A."/>
            <person name="Lundell T."/>
            <person name="Morin E."/>
            <person name="Murat C."/>
            <person name="Riley R."/>
            <person name="Ohm R."/>
            <person name="Sun H."/>
            <person name="Tunlid A."/>
            <person name="Henrissat B."/>
            <person name="Grigoriev I.V."/>
            <person name="Hibbett D.S."/>
            <person name="Martin F."/>
        </authorList>
    </citation>
    <scope>NUCLEOTIDE SEQUENCE [LARGE SCALE GENOMIC DNA]</scope>
    <source>
        <strain evidence="14">Marx 270</strain>
    </source>
</reference>
<feature type="binding site" evidence="12">
    <location>
        <position position="511"/>
    </location>
    <ligand>
        <name>Zn(2+)</name>
        <dbReference type="ChEBI" id="CHEBI:29105"/>
        <note>catalytic</note>
    </ligand>
</feature>
<evidence type="ECO:0000256" key="4">
    <source>
        <dbReference type="ARBA" id="ARBA00022438"/>
    </source>
</evidence>
<dbReference type="AlphaFoldDB" id="A0A0C3K057"/>
<evidence type="ECO:0000256" key="12">
    <source>
        <dbReference type="PIRSR" id="PIRSR007828-2"/>
    </source>
</evidence>
<comment type="cofactor">
    <cofactor evidence="11 12">
        <name>Zn(2+)</name>
        <dbReference type="ChEBI" id="CHEBI:29105"/>
    </cofactor>
    <text evidence="11 12">Binds 1 zinc ion per subunit.</text>
</comment>
<protein>
    <recommendedName>
        <fullName evidence="11">Dipeptidyl peptidase 3</fullName>
        <ecNumber evidence="11">3.4.14.4</ecNumber>
    </recommendedName>
    <alternativeName>
        <fullName evidence="11">Dipeptidyl aminopeptidase III</fullName>
    </alternativeName>
    <alternativeName>
        <fullName evidence="11">Dipeptidyl peptidase III</fullName>
    </alternativeName>
</protein>
<dbReference type="GO" id="GO:0004177">
    <property type="term" value="F:aminopeptidase activity"/>
    <property type="evidence" value="ECO:0007669"/>
    <property type="project" value="UniProtKB-KW"/>
</dbReference>
<evidence type="ECO:0000313" key="14">
    <source>
        <dbReference type="Proteomes" id="UP000054217"/>
    </source>
</evidence>
<keyword evidence="8 11" id="KW-0378">Hydrolase</keyword>
<dbReference type="PANTHER" id="PTHR23422">
    <property type="entry name" value="DIPEPTIDYL PEPTIDASE III-RELATED"/>
    <property type="match status" value="1"/>
</dbReference>
<evidence type="ECO:0000256" key="3">
    <source>
        <dbReference type="ARBA" id="ARBA00010200"/>
    </source>
</evidence>
<organism evidence="13 14">
    <name type="scientific">Pisolithus tinctorius Marx 270</name>
    <dbReference type="NCBI Taxonomy" id="870435"/>
    <lineage>
        <taxon>Eukaryota</taxon>
        <taxon>Fungi</taxon>
        <taxon>Dikarya</taxon>
        <taxon>Basidiomycota</taxon>
        <taxon>Agaricomycotina</taxon>
        <taxon>Agaricomycetes</taxon>
        <taxon>Agaricomycetidae</taxon>
        <taxon>Boletales</taxon>
        <taxon>Sclerodermatineae</taxon>
        <taxon>Pisolithaceae</taxon>
        <taxon>Pisolithus</taxon>
    </lineage>
</organism>
<evidence type="ECO:0000256" key="10">
    <source>
        <dbReference type="ARBA" id="ARBA00023049"/>
    </source>
</evidence>
<dbReference type="InterPro" id="IPR005317">
    <property type="entry name" value="Dipeptidyl-peptase3"/>
</dbReference>
<evidence type="ECO:0000313" key="13">
    <source>
        <dbReference type="EMBL" id="KIO02997.1"/>
    </source>
</evidence>
<dbReference type="PANTHER" id="PTHR23422:SF11">
    <property type="entry name" value="DIPEPTIDYL PEPTIDASE 3"/>
    <property type="match status" value="1"/>
</dbReference>
<evidence type="ECO:0000256" key="8">
    <source>
        <dbReference type="ARBA" id="ARBA00022801"/>
    </source>
</evidence>
<dbReference type="Proteomes" id="UP000054217">
    <property type="component" value="Unassembled WGS sequence"/>
</dbReference>
<dbReference type="GO" id="GO:0008239">
    <property type="term" value="F:dipeptidyl-peptidase activity"/>
    <property type="evidence" value="ECO:0007669"/>
    <property type="project" value="UniProtKB-UniRule"/>
</dbReference>
<dbReference type="STRING" id="870435.A0A0C3K057"/>
<evidence type="ECO:0000256" key="7">
    <source>
        <dbReference type="ARBA" id="ARBA00022723"/>
    </source>
</evidence>
<dbReference type="InParanoid" id="A0A0C3K057"/>
<evidence type="ECO:0000256" key="1">
    <source>
        <dbReference type="ARBA" id="ARBA00001336"/>
    </source>
</evidence>
<gene>
    <name evidence="13" type="ORF">M404DRAFT_146515</name>
</gene>
<evidence type="ECO:0000256" key="6">
    <source>
        <dbReference type="ARBA" id="ARBA00022670"/>
    </source>
</evidence>
<comment type="similarity">
    <text evidence="3 11">Belongs to the peptidase M49 family.</text>
</comment>
<dbReference type="GO" id="GO:0006508">
    <property type="term" value="P:proteolysis"/>
    <property type="evidence" value="ECO:0007669"/>
    <property type="project" value="UniProtKB-KW"/>
</dbReference>
<name>A0A0C3K057_PISTI</name>
<feature type="binding site" evidence="12">
    <location>
        <position position="453"/>
    </location>
    <ligand>
        <name>Zn(2+)</name>
        <dbReference type="ChEBI" id="CHEBI:29105"/>
        <note>catalytic</note>
    </ligand>
</feature>
<keyword evidence="4 11" id="KW-0031">Aminopeptidase</keyword>
<dbReference type="Gene3D" id="3.30.540.30">
    <property type="match status" value="3"/>
</dbReference>
<keyword evidence="10 11" id="KW-0482">Metalloprotease</keyword>
<keyword evidence="9 11" id="KW-0862">Zinc</keyword>
<evidence type="ECO:0000256" key="5">
    <source>
        <dbReference type="ARBA" id="ARBA00022490"/>
    </source>
</evidence>
<dbReference type="Pfam" id="PF03571">
    <property type="entry name" value="Peptidase_M49"/>
    <property type="match status" value="1"/>
</dbReference>
<dbReference type="MEROPS" id="M49.006"/>
<feature type="binding site" evidence="12">
    <location>
        <position position="458"/>
    </location>
    <ligand>
        <name>Zn(2+)</name>
        <dbReference type="ChEBI" id="CHEBI:29105"/>
        <note>catalytic</note>
    </ligand>
</feature>
<keyword evidence="14" id="KW-1185">Reference proteome</keyword>
<dbReference type="EC" id="3.4.14.4" evidence="11"/>
<evidence type="ECO:0000256" key="9">
    <source>
        <dbReference type="ARBA" id="ARBA00022833"/>
    </source>
</evidence>
<evidence type="ECO:0000256" key="11">
    <source>
        <dbReference type="PIRNR" id="PIRNR007828"/>
    </source>
</evidence>
<keyword evidence="7 11" id="KW-0479">Metal-binding</keyword>
<dbReference type="PIRSF" id="PIRSF007828">
    <property type="entry name" value="Dipeptidyl-peptidase_III"/>
    <property type="match status" value="1"/>
</dbReference>
<comment type="catalytic activity">
    <reaction evidence="1 11">
        <text>Release of an N-terminal dipeptide from a peptide comprising four or more residues, with broad specificity. Also acts on dipeptidyl 2-naphthylamides.</text>
        <dbReference type="EC" id="3.4.14.4"/>
    </reaction>
</comment>
<proteinExistence type="inferred from homology"/>
<dbReference type="OrthoDB" id="4694525at2759"/>
<sequence>MASLLTERYLADKAPPVCRVDVAKAFDQLTSREKLYAHYIGQACWAGARIVQGQWTPQAHTLYDLLVLTFSANGKLTDLEALKQRSGVSEQDFDDALQYTAQVMQNLANYKSFGFTKFVPRIPVGEFAKIIAASTNVANAMPLWETASASHSYLLKEHIYSTTPKSLLFIGKRSEGHISNYYLGEVVTDEEVLAVQAAAEKIGVDVLNTRISSSSPSLSWHALVCVVSNLTSFVFDMNTEHADPFCNIRLGITNFMLSEGLVRLEEAKKYTANEIQTKMLECYIKCFETGSIEEHKKGSTYWVKDVGPAVESYIGFVETYVDPYGGRAEWEGFTAIVNKELSAKYNVLVNDAPELITVLPWGKDFEIDIFRRPDFTAPEIVQFTTGSIPAGINVSGATNYYNVRESTGFKNVSLANILVAKASNMVVTFIHPGDLDLYNAWDARASELQVANHGLLGHGSGKLFQEAADGSKNFDLEKVINPLTGKPVETWYKPGQTPDSVLGEVSSSMEECRAETVALYLANHPAVLKIFGYTDKNEIEDIVFITFLHVARAGLRGLEFYDPITKKHGQAHMQARLGITNFMMNEGLVRLEEVRGSHGELKNVYIRVDREKVLKGRSIVGKLLLKLQVLKSTADGPGARKFYTELTTPLPGWLGEIRDVVLKMKQPRKMMLQPNTLVVDGEVVLKEYPLTAGGVIESLIERNL</sequence>
<accession>A0A0C3K057</accession>
<dbReference type="GO" id="GO:0046872">
    <property type="term" value="F:metal ion binding"/>
    <property type="evidence" value="ECO:0007669"/>
    <property type="project" value="UniProtKB-KW"/>
</dbReference>
<comment type="subcellular location">
    <subcellularLocation>
        <location evidence="2">Cytoplasm</location>
    </subcellularLocation>
</comment>
<keyword evidence="5 11" id="KW-0963">Cytoplasm</keyword>
<dbReference type="EMBL" id="KN831978">
    <property type="protein sequence ID" value="KIO02997.1"/>
    <property type="molecule type" value="Genomic_DNA"/>
</dbReference>